<dbReference type="GO" id="GO:0004386">
    <property type="term" value="F:helicase activity"/>
    <property type="evidence" value="ECO:0007669"/>
    <property type="project" value="UniProtKB-KW"/>
</dbReference>
<feature type="region of interest" description="Disordered" evidence="14">
    <location>
        <begin position="1827"/>
        <end position="1847"/>
    </location>
</feature>
<name>A0A0V1L720_9BILA</name>
<evidence type="ECO:0000313" key="22">
    <source>
        <dbReference type="EMBL" id="KRZ55068.1"/>
    </source>
</evidence>
<feature type="compositionally biased region" description="Low complexity" evidence="14">
    <location>
        <begin position="213"/>
        <end position="235"/>
    </location>
</feature>
<dbReference type="GO" id="GO:0048731">
    <property type="term" value="P:system development"/>
    <property type="evidence" value="ECO:0007669"/>
    <property type="project" value="UniProtKB-ARBA"/>
</dbReference>
<dbReference type="InterPro" id="IPR001487">
    <property type="entry name" value="Bromodomain"/>
</dbReference>
<dbReference type="GO" id="GO:0006355">
    <property type="term" value="P:regulation of DNA-templated transcription"/>
    <property type="evidence" value="ECO:0007669"/>
    <property type="project" value="InterPro"/>
</dbReference>
<dbReference type="SUPFAM" id="SSF47459">
    <property type="entry name" value="HLH, helix-loop-helix DNA-binding domain"/>
    <property type="match status" value="1"/>
</dbReference>
<dbReference type="Gene3D" id="4.10.280.10">
    <property type="entry name" value="Helix-loop-helix DNA-binding domain"/>
    <property type="match status" value="1"/>
</dbReference>
<evidence type="ECO:0000259" key="17">
    <source>
        <dbReference type="PROSITE" id="PS50888"/>
    </source>
</evidence>
<dbReference type="PROSITE" id="PS51192">
    <property type="entry name" value="HELICASE_ATP_BIND_1"/>
    <property type="match status" value="1"/>
</dbReference>
<dbReference type="SMART" id="SM00487">
    <property type="entry name" value="DEXDc"/>
    <property type="match status" value="1"/>
</dbReference>
<evidence type="ECO:0000256" key="3">
    <source>
        <dbReference type="ARBA" id="ARBA00022801"/>
    </source>
</evidence>
<dbReference type="InterPro" id="IPR014001">
    <property type="entry name" value="Helicase_ATP-bd"/>
</dbReference>
<evidence type="ECO:0000256" key="11">
    <source>
        <dbReference type="ARBA" id="ARBA00023242"/>
    </source>
</evidence>
<keyword evidence="7" id="KW-0805">Transcription regulation</keyword>
<dbReference type="Pfam" id="PF07529">
    <property type="entry name" value="HSA"/>
    <property type="match status" value="1"/>
</dbReference>
<feature type="compositionally biased region" description="Low complexity" evidence="14">
    <location>
        <begin position="1827"/>
        <end position="1846"/>
    </location>
</feature>
<dbReference type="InterPro" id="IPR000330">
    <property type="entry name" value="SNF2_N"/>
</dbReference>
<evidence type="ECO:0000256" key="6">
    <source>
        <dbReference type="ARBA" id="ARBA00022853"/>
    </source>
</evidence>
<dbReference type="InterPro" id="IPR011598">
    <property type="entry name" value="bHLH_dom"/>
</dbReference>
<feature type="compositionally biased region" description="Basic and acidic residues" evidence="14">
    <location>
        <begin position="654"/>
        <end position="664"/>
    </location>
</feature>
<dbReference type="InterPro" id="IPR036638">
    <property type="entry name" value="HLH_DNA-bd_sf"/>
</dbReference>
<dbReference type="GO" id="GO:0005634">
    <property type="term" value="C:nucleus"/>
    <property type="evidence" value="ECO:0007669"/>
    <property type="project" value="UniProtKB-SubCell"/>
</dbReference>
<dbReference type="SMART" id="SM00573">
    <property type="entry name" value="HSA"/>
    <property type="match status" value="1"/>
</dbReference>
<evidence type="ECO:0000256" key="13">
    <source>
        <dbReference type="SAM" id="Coils"/>
    </source>
</evidence>
<feature type="compositionally biased region" description="Acidic residues" evidence="14">
    <location>
        <begin position="668"/>
        <end position="677"/>
    </location>
</feature>
<feature type="region of interest" description="Disordered" evidence="14">
    <location>
        <begin position="1387"/>
        <end position="1448"/>
    </location>
</feature>
<dbReference type="Gene3D" id="1.20.920.10">
    <property type="entry name" value="Bromodomain-like"/>
    <property type="match status" value="1"/>
</dbReference>
<evidence type="ECO:0000259" key="15">
    <source>
        <dbReference type="PROSITE" id="PS50014"/>
    </source>
</evidence>
<dbReference type="SMART" id="SM01314">
    <property type="entry name" value="SnAC"/>
    <property type="match status" value="1"/>
</dbReference>
<feature type="domain" description="Helicase ATP-binding" evidence="18">
    <location>
        <begin position="760"/>
        <end position="925"/>
    </location>
</feature>
<feature type="domain" description="Helicase C-terminal" evidence="19">
    <location>
        <begin position="1080"/>
        <end position="1241"/>
    </location>
</feature>
<dbReference type="SMART" id="SM00592">
    <property type="entry name" value="BRK"/>
    <property type="match status" value="1"/>
</dbReference>
<keyword evidence="8 12" id="KW-0103">Bromodomain</keyword>
<dbReference type="SUPFAM" id="SSF54001">
    <property type="entry name" value="Cysteine proteinases"/>
    <property type="match status" value="1"/>
</dbReference>
<dbReference type="GO" id="GO:0016787">
    <property type="term" value="F:hydrolase activity"/>
    <property type="evidence" value="ECO:0007669"/>
    <property type="project" value="UniProtKB-KW"/>
</dbReference>
<dbReference type="SUPFAM" id="SSF47370">
    <property type="entry name" value="Bromodomain"/>
    <property type="match status" value="1"/>
</dbReference>
<keyword evidence="2" id="KW-0547">Nucleotide-binding</keyword>
<feature type="region of interest" description="Disordered" evidence="14">
    <location>
        <begin position="651"/>
        <end position="697"/>
    </location>
</feature>
<dbReference type="InterPro" id="IPR037259">
    <property type="entry name" value="BRK_sf"/>
</dbReference>
<feature type="region of interest" description="Disordered" evidence="14">
    <location>
        <begin position="205"/>
        <end position="256"/>
    </location>
</feature>
<evidence type="ECO:0000259" key="19">
    <source>
        <dbReference type="PROSITE" id="PS51194"/>
    </source>
</evidence>
<dbReference type="Proteomes" id="UP000054721">
    <property type="component" value="Unassembled WGS sequence"/>
</dbReference>
<evidence type="ECO:0000256" key="5">
    <source>
        <dbReference type="ARBA" id="ARBA00022840"/>
    </source>
</evidence>
<dbReference type="InterPro" id="IPR049730">
    <property type="entry name" value="SNF2/RAD54-like_C"/>
</dbReference>
<dbReference type="GO" id="GO:0046983">
    <property type="term" value="F:protein dimerization activity"/>
    <property type="evidence" value="ECO:0007669"/>
    <property type="project" value="InterPro"/>
</dbReference>
<protein>
    <submittedName>
        <fullName evidence="22">Transcription activator BRG1</fullName>
    </submittedName>
</protein>
<dbReference type="Pfam" id="PF00010">
    <property type="entry name" value="HLH"/>
    <property type="match status" value="1"/>
</dbReference>
<evidence type="ECO:0000256" key="9">
    <source>
        <dbReference type="ARBA" id="ARBA00023159"/>
    </source>
</evidence>
<feature type="compositionally biased region" description="Low complexity" evidence="14">
    <location>
        <begin position="1297"/>
        <end position="1307"/>
    </location>
</feature>
<feature type="compositionally biased region" description="Basic and acidic residues" evidence="14">
    <location>
        <begin position="603"/>
        <end position="620"/>
    </location>
</feature>
<dbReference type="SMART" id="SM00490">
    <property type="entry name" value="HELICc"/>
    <property type="match status" value="1"/>
</dbReference>
<keyword evidence="11" id="KW-0539">Nucleus</keyword>
<dbReference type="InterPro" id="IPR018359">
    <property type="entry name" value="Bromodomain_CS"/>
</dbReference>
<feature type="domain" description="QLQ" evidence="21">
    <location>
        <begin position="253"/>
        <end position="288"/>
    </location>
</feature>
<sequence>MEGISVHKSYQQEGAGMMRQMEPPDGSMSIPQGEYGMCYPPQGQSNMMLPSGRPVQMQNFYSQPQQQSYVTGMPPGPANSNQAYANQPAYPYQQYQQGYPAQTPPSAPAAGYGYSSNMPMNVASPIPTQGYPQTPSQPFQGQPPLPEASTVAHLERTIAELEQKGMTSDPRYHQLVIVLNKLKGARSFRQPVAETVHAETCKKYEQQQHLSEPGPYVYSDSPVPSPSVCSQNQQQQRRDQQTLPAPEDGSSGTFTAGQLTQIRHQIAIYRLLARNLPIKESLLEAALKSSSEQPEKPKPISLLPEPYSMPGPSIDGVGQLPYNLNALNTILQQKQRNIVFGSMNKPVGLDPVELMRERENRLQNRIGLRIAELERIQAGPDGMRPELLVKATIELRSLRLLNVQRSLRRDISNIMKHSSTLETSLNPRAYHRTKKQSLREARVTEKLEKQQKMEQERKKRQRHQEFLSALLVHAKEFREYHRNNQIKLGKLKKAVLTYHMNTEREKKKEEERRERERMQKLMQEDEEGYRKLLDQKKDRRLVYLLHQTDEYVANLTGLVKQHQMNEKQRRKLEKKEMREQRRREKEEKRVVEEQLKKLNSAFGHDESSTKEENGSDQTIRVREVATGAILTGDDAPKASELDAWLEAHPGYEVVSRDEHGKDSSSSESDSDESDSETDVALVSSSSSKAELSQMDEDDRNKAIIQAAQTEDDEYTPATNVEEQSYYNTAHRIHEKVLEQPSILVGGKLKEYQKKGVEWLVSLYVNNLNGILADEMGLGKTIQTIALISHLIEKKRVNGPYLIIVPLSTLSNWILEFEKWAPSVVKIVYKGSPNVRRALSFQTKQEKFNCLLTTYEYIIKDKAILSKIRWKYMIIDEGHRMKNHHCKLTQVLNTYYTSPHRLLLTGTPLQNKLPELWALLNFLLPSIFKCCNTFEQWFNAPFATTGEKVELNQEETMLIIRRLHKVLRPFLLRRLKKEVESQLPEKVEYVIKCDMSALQKVLYQHMQAKGVMVTKETDKTKKGTPAAGVRTLMNTVMQLRKLCNHPYMFEHIEEAMAEHFGYPDKIVSGPELYRASGKFELLDRVLPKLKASGHRVLLFCQMTCLMTIMEDYFHYRDFKYLRLDGTTKSEERGELLAKFNAPASDYFIFLLSTRSGGLGLNLQAADTVIIFDSDWNPHQDIQAQDRAHRIGQLREVRVLRLMTVNSVEERILAAARYKLNVDEKVIQAGLFDQKSTASERRQFLQAILQNEIDNDEDANEVPDDETVNQMIARSEEEFEFFQRMDSERRRTEARELQAATPTTSPTSKPKARLIEEHELPAWLLKNEEEIERLTNEDVQDRLFGKGARRKKEVDYSQDSWSERQWMKAIDEELDDDFDDFDDDEELKRKKFKRRGPGRGRPVDDHHHSAGAGHERAPRGRDGDDDEDFTMITAPKRRRGAPPKPRPSKQLQNLMNQIVEDTVQYRTNEGRQLSEHFMQLPSRRELPDYYELIATPVDFKKIRKKLTDGKYKNLEELDKDVQLLCDNAQTYNLEGSEIYEDSVALRNLWNNLREQAVTRDNAETEAATGDAAIATSSWSSQNEKKSLQPKKKPMHGLFVEDEDEDDANVSLASAVTAANGDENNSSSINVLGIGSMKRCPETPGRLVDRAGIGFLSLLLSVRFTEEEKRKSNRVRDEGGEDGERKSWSYQDLRRKRSSKASDRTVELPRVDCNYAGLPEHVDCQMVSCGQEPFTNRQQFTYRTASNRWMPYAVPTDRLHGYVDDAANLSYQTLYGYESPGDYSNRDFVNPTSVYNQQQQSVIFQQNETYSTKSAACTSWLNNTTTIENVNSQNNASSSSRSNTNSNSNKRTLSHMHAAAGQPEMRRRRLAANERERRRMNSLNGAFDNLRNVLPSIESGKNLSKIETLLMAQEYIRVLQELIGSNKRYQSCGTVSGTNICPLHSTKQITASVDLDCVGEYKLKKRRCVLFVDCLGRLYVLRIGYNEIGATLFATVSLRSPVNCRSFNWLVAGRENSSSAVLFCNCSVAIFSAMSLLNDSSSAYILLKTCKGRIALRKGRFEQVEVEPGCIFELDNSEHCSVGSQKMNLMLKSLDVRGLFIECPSYYVDAMAKRHACLLLACSDFQERLKLYSDSEQLEKLLRAKAGEHVRVAMNDGTYIAAIVHSVKPIKLDSPAVYFEVEPEGSLNGTAFPCNRFFVSFDRISVPERVMHTPPAAVSVMTHPVQPHRENNSVRSADLELEFAELSTTKGFGNLDSGHVAHYTPCLCSNDLAVLIGKPKGIQGHSNSCYMDAALFSMFSCCNAFDRYQYVRADRVMEFRRLITEIAPDMKGFMEEEKDVEEFLNLIFGHICQVEPDIKLSSNESSYLFQLICSDQQPSSQSCKTVVSVQQLLEQSFFDLNILLKRIPTRFILQIPRYGKERLYRGVLPSLQLDISSILLCHPHVCWKCSSLADLQCLECYLTETHWLNETFFCFNCFREFHCALKSEQDHAVVTLPSIDVRSPPSPVILQLAAVLCIESSHYVSFVRVGDRPESDWIFFDSMADREGEETGHNVPEVRLCPDFSRWLSPENVDQLHRSTIDSNVSAPFERLITDCYLCFYYWPDGLLYS</sequence>
<dbReference type="PROSITE" id="PS00633">
    <property type="entry name" value="BROMODOMAIN_1"/>
    <property type="match status" value="1"/>
</dbReference>
<evidence type="ECO:0000259" key="16">
    <source>
        <dbReference type="PROSITE" id="PS50235"/>
    </source>
</evidence>
<keyword evidence="6" id="KW-0156">Chromatin regulator</keyword>
<keyword evidence="3" id="KW-0378">Hydrolase</keyword>
<keyword evidence="9" id="KW-0010">Activator</keyword>
<evidence type="ECO:0000313" key="23">
    <source>
        <dbReference type="Proteomes" id="UP000054721"/>
    </source>
</evidence>
<dbReference type="Pfam" id="PF00176">
    <property type="entry name" value="SNF2-rel_dom"/>
    <property type="match status" value="1"/>
</dbReference>
<evidence type="ECO:0000256" key="4">
    <source>
        <dbReference type="ARBA" id="ARBA00022806"/>
    </source>
</evidence>
<dbReference type="GO" id="GO:0005524">
    <property type="term" value="F:ATP binding"/>
    <property type="evidence" value="ECO:0007669"/>
    <property type="project" value="UniProtKB-KW"/>
</dbReference>
<dbReference type="PROSITE" id="PS50888">
    <property type="entry name" value="BHLH"/>
    <property type="match status" value="1"/>
</dbReference>
<feature type="region of interest" description="Disordered" evidence="14">
    <location>
        <begin position="561"/>
        <end position="620"/>
    </location>
</feature>
<comment type="caution">
    <text evidence="22">The sequence shown here is derived from an EMBL/GenBank/DDBJ whole genome shotgun (WGS) entry which is preliminary data.</text>
</comment>
<dbReference type="Pfam" id="PF00439">
    <property type="entry name" value="Bromodomain"/>
    <property type="match status" value="1"/>
</dbReference>
<dbReference type="InterPro" id="IPR006576">
    <property type="entry name" value="BRK_domain"/>
</dbReference>
<dbReference type="PROSITE" id="PS51666">
    <property type="entry name" value="QLQ"/>
    <property type="match status" value="1"/>
</dbReference>
<dbReference type="Pfam" id="PF08880">
    <property type="entry name" value="QLQ"/>
    <property type="match status" value="1"/>
</dbReference>
<proteinExistence type="predicted"/>
<evidence type="ECO:0000256" key="12">
    <source>
        <dbReference type="PROSITE-ProRule" id="PRU00035"/>
    </source>
</evidence>
<feature type="domain" description="HSA" evidence="20">
    <location>
        <begin position="451"/>
        <end position="523"/>
    </location>
</feature>
<dbReference type="InterPro" id="IPR029295">
    <property type="entry name" value="SnAC"/>
</dbReference>
<evidence type="ECO:0000259" key="18">
    <source>
        <dbReference type="PROSITE" id="PS51192"/>
    </source>
</evidence>
<dbReference type="PROSITE" id="PS51204">
    <property type="entry name" value="HSA"/>
    <property type="match status" value="1"/>
</dbReference>
<evidence type="ECO:0000256" key="2">
    <source>
        <dbReference type="ARBA" id="ARBA00022741"/>
    </source>
</evidence>
<reference evidence="22 23" key="1">
    <citation type="submission" date="2015-05" db="EMBL/GenBank/DDBJ databases">
        <title>Evolution of Trichinella species and genotypes.</title>
        <authorList>
            <person name="Korhonen P.K."/>
            <person name="Edoardo P."/>
            <person name="Giuseppe L.R."/>
            <person name="Gasser R.B."/>
        </authorList>
    </citation>
    <scope>NUCLEOTIDE SEQUENCE [LARGE SCALE GENOMIC DNA]</scope>
    <source>
        <strain evidence="22">ISS10</strain>
    </source>
</reference>
<evidence type="ECO:0000256" key="8">
    <source>
        <dbReference type="ARBA" id="ARBA00023117"/>
    </source>
</evidence>
<comment type="subcellular location">
    <subcellularLocation>
        <location evidence="1">Nucleus</location>
    </subcellularLocation>
</comment>
<dbReference type="Pfam" id="PF07533">
    <property type="entry name" value="BRK"/>
    <property type="match status" value="1"/>
</dbReference>
<evidence type="ECO:0000256" key="14">
    <source>
        <dbReference type="SAM" id="MobiDB-lite"/>
    </source>
</evidence>
<dbReference type="Gene3D" id="3.40.50.300">
    <property type="entry name" value="P-loop containing nucleotide triphosphate hydrolases"/>
    <property type="match status" value="1"/>
</dbReference>
<dbReference type="GO" id="GO:0042393">
    <property type="term" value="F:histone binding"/>
    <property type="evidence" value="ECO:0007669"/>
    <property type="project" value="InterPro"/>
</dbReference>
<dbReference type="InterPro" id="IPR027417">
    <property type="entry name" value="P-loop_NTPase"/>
</dbReference>
<evidence type="ECO:0000259" key="21">
    <source>
        <dbReference type="PROSITE" id="PS51666"/>
    </source>
</evidence>
<feature type="compositionally biased region" description="Basic and acidic residues" evidence="14">
    <location>
        <begin position="563"/>
        <end position="596"/>
    </location>
</feature>
<dbReference type="FunFam" id="3.40.50.10810:FF:000008">
    <property type="entry name" value="Chromatin structure-remodeling complex subunit snf21"/>
    <property type="match status" value="1"/>
</dbReference>
<dbReference type="EMBL" id="JYDW01000123">
    <property type="protein sequence ID" value="KRZ55068.1"/>
    <property type="molecule type" value="Genomic_DNA"/>
</dbReference>
<dbReference type="OrthoDB" id="6017at2759"/>
<dbReference type="PRINTS" id="PR00503">
    <property type="entry name" value="BROMODOMAIN"/>
</dbReference>
<evidence type="ECO:0000256" key="10">
    <source>
        <dbReference type="ARBA" id="ARBA00023163"/>
    </source>
</evidence>
<dbReference type="Pfam" id="PF14619">
    <property type="entry name" value="SnAC"/>
    <property type="match status" value="1"/>
</dbReference>
<dbReference type="InterPro" id="IPR038718">
    <property type="entry name" value="SNF2-like_sf"/>
</dbReference>
<dbReference type="InterPro" id="IPR014978">
    <property type="entry name" value="Gln-Leu-Gln_QLQ"/>
</dbReference>
<feature type="coiled-coil region" evidence="13">
    <location>
        <begin position="499"/>
        <end position="528"/>
    </location>
</feature>
<dbReference type="FunFam" id="1.20.5.170:FF:000008">
    <property type="entry name" value="probable global transcription activator SNF2L2 isoform X1"/>
    <property type="match status" value="1"/>
</dbReference>
<keyword evidence="13" id="KW-0175">Coiled coil</keyword>
<feature type="compositionally biased region" description="Basic and acidic residues" evidence="14">
    <location>
        <begin position="1666"/>
        <end position="1684"/>
    </location>
</feature>
<dbReference type="GO" id="GO:0048513">
    <property type="term" value="P:animal organ development"/>
    <property type="evidence" value="ECO:0007669"/>
    <property type="project" value="UniProtKB-ARBA"/>
</dbReference>
<dbReference type="PROSITE" id="PS50235">
    <property type="entry name" value="USP_3"/>
    <property type="match status" value="1"/>
</dbReference>
<dbReference type="SMART" id="SM00951">
    <property type="entry name" value="QLQ"/>
    <property type="match status" value="1"/>
</dbReference>
<keyword evidence="4" id="KW-0347">Helicase</keyword>
<dbReference type="Gene3D" id="3.40.5.120">
    <property type="match status" value="1"/>
</dbReference>
<dbReference type="InterPro" id="IPR001650">
    <property type="entry name" value="Helicase_C-like"/>
</dbReference>
<keyword evidence="10" id="KW-0804">Transcription</keyword>
<keyword evidence="5" id="KW-0067">ATP-binding</keyword>
<dbReference type="CDD" id="cd18793">
    <property type="entry name" value="SF2_C_SNF"/>
    <property type="match status" value="1"/>
</dbReference>
<evidence type="ECO:0000256" key="1">
    <source>
        <dbReference type="ARBA" id="ARBA00004123"/>
    </source>
</evidence>
<accession>A0A0V1L720</accession>
<feature type="region of interest" description="Disordered" evidence="14">
    <location>
        <begin position="1666"/>
        <end position="1698"/>
    </location>
</feature>
<dbReference type="InterPro" id="IPR028889">
    <property type="entry name" value="USP"/>
</dbReference>
<dbReference type="InterPro" id="IPR038765">
    <property type="entry name" value="Papain-like_cys_pep_sf"/>
</dbReference>
<dbReference type="SUPFAM" id="SSF52540">
    <property type="entry name" value="P-loop containing nucleoside triphosphate hydrolases"/>
    <property type="match status" value="2"/>
</dbReference>
<feature type="compositionally biased region" description="Basic residues" evidence="14">
    <location>
        <begin position="1387"/>
        <end position="1396"/>
    </location>
</feature>
<dbReference type="STRING" id="6335.A0A0V1L720"/>
<evidence type="ECO:0000259" key="20">
    <source>
        <dbReference type="PROSITE" id="PS51204"/>
    </source>
</evidence>
<dbReference type="SUPFAM" id="SSF160481">
    <property type="entry name" value="BRK domain-like"/>
    <property type="match status" value="1"/>
</dbReference>
<dbReference type="FunFam" id="3.40.50.300:FF:003020">
    <property type="entry name" value="SNF2-related domain-containing protein"/>
    <property type="match status" value="1"/>
</dbReference>
<dbReference type="Gene3D" id="1.20.5.170">
    <property type="match status" value="1"/>
</dbReference>
<dbReference type="SMART" id="SM00297">
    <property type="entry name" value="BROMO"/>
    <property type="match status" value="1"/>
</dbReference>
<organism evidence="22 23">
    <name type="scientific">Trichinella nativa</name>
    <dbReference type="NCBI Taxonomy" id="6335"/>
    <lineage>
        <taxon>Eukaryota</taxon>
        <taxon>Metazoa</taxon>
        <taxon>Ecdysozoa</taxon>
        <taxon>Nematoda</taxon>
        <taxon>Enoplea</taxon>
        <taxon>Dorylaimia</taxon>
        <taxon>Trichinellida</taxon>
        <taxon>Trichinellidae</taxon>
        <taxon>Trichinella</taxon>
    </lineage>
</organism>
<feature type="domain" description="Bromo" evidence="15">
    <location>
        <begin position="1467"/>
        <end position="1537"/>
    </location>
</feature>
<evidence type="ECO:0000256" key="7">
    <source>
        <dbReference type="ARBA" id="ARBA00023015"/>
    </source>
</evidence>
<dbReference type="CDD" id="cd17996">
    <property type="entry name" value="DEXHc_SMARCA2_SMARCA4"/>
    <property type="match status" value="1"/>
</dbReference>
<dbReference type="PANTHER" id="PTHR10799">
    <property type="entry name" value="SNF2/RAD54 HELICASE FAMILY"/>
    <property type="match status" value="1"/>
</dbReference>
<gene>
    <name evidence="22" type="primary">SMARCA4</name>
    <name evidence="22" type="ORF">T02_2305</name>
</gene>
<feature type="compositionally biased region" description="Basic and acidic residues" evidence="14">
    <location>
        <begin position="1399"/>
        <end position="1420"/>
    </location>
</feature>
<dbReference type="PROSITE" id="PS50014">
    <property type="entry name" value="BROMODOMAIN_2"/>
    <property type="match status" value="1"/>
</dbReference>
<feature type="domain" description="USP" evidence="16">
    <location>
        <begin position="2277"/>
        <end position="2601"/>
    </location>
</feature>
<dbReference type="SMART" id="SM00353">
    <property type="entry name" value="HLH"/>
    <property type="match status" value="1"/>
</dbReference>
<feature type="region of interest" description="Disordered" evidence="14">
    <location>
        <begin position="428"/>
        <end position="462"/>
    </location>
</feature>
<feature type="domain" description="BHLH" evidence="17">
    <location>
        <begin position="1864"/>
        <end position="1916"/>
    </location>
</feature>
<dbReference type="CDD" id="cd11430">
    <property type="entry name" value="bHLH_TS_ATOH1_like"/>
    <property type="match status" value="1"/>
</dbReference>
<dbReference type="InterPro" id="IPR014012">
    <property type="entry name" value="HSA_dom"/>
</dbReference>
<dbReference type="Pfam" id="PF00271">
    <property type="entry name" value="Helicase_C"/>
    <property type="match status" value="1"/>
</dbReference>
<dbReference type="PROSITE" id="PS51194">
    <property type="entry name" value="HELICASE_CTER"/>
    <property type="match status" value="1"/>
</dbReference>
<feature type="compositionally biased region" description="Basic and acidic residues" evidence="14">
    <location>
        <begin position="437"/>
        <end position="457"/>
    </location>
</feature>
<dbReference type="Gene3D" id="3.40.50.10810">
    <property type="entry name" value="Tandem AAA-ATPase domain"/>
    <property type="match status" value="1"/>
</dbReference>
<dbReference type="InterPro" id="IPR036427">
    <property type="entry name" value="Bromodomain-like_sf"/>
</dbReference>
<dbReference type="GO" id="GO:0006325">
    <property type="term" value="P:chromatin organization"/>
    <property type="evidence" value="ECO:0007669"/>
    <property type="project" value="UniProtKB-KW"/>
</dbReference>
<feature type="region of interest" description="Disordered" evidence="14">
    <location>
        <begin position="1288"/>
        <end position="1310"/>
    </location>
</feature>
<feature type="region of interest" description="Disordered" evidence="14">
    <location>
        <begin position="1558"/>
        <end position="1592"/>
    </location>
</feature>
<dbReference type="Gene3D" id="3.90.70.10">
    <property type="entry name" value="Cysteine proteinases"/>
    <property type="match status" value="2"/>
</dbReference>
<keyword evidence="23" id="KW-1185">Reference proteome</keyword>